<evidence type="ECO:0000259" key="9">
    <source>
        <dbReference type="Pfam" id="PF07992"/>
    </source>
</evidence>
<evidence type="ECO:0000259" key="8">
    <source>
        <dbReference type="Pfam" id="PF02852"/>
    </source>
</evidence>
<feature type="binding site" evidence="6">
    <location>
        <position position="50"/>
    </location>
    <ligand>
        <name>FAD</name>
        <dbReference type="ChEBI" id="CHEBI:57692"/>
    </ligand>
</feature>
<dbReference type="Pfam" id="PF07992">
    <property type="entry name" value="Pyr_redox_2"/>
    <property type="match status" value="1"/>
</dbReference>
<dbReference type="PRINTS" id="PR00368">
    <property type="entry name" value="FADPNR"/>
</dbReference>
<evidence type="ECO:0000256" key="7">
    <source>
        <dbReference type="PIRSR" id="PIRSR000350-4"/>
    </source>
</evidence>
<evidence type="ECO:0000256" key="1">
    <source>
        <dbReference type="ARBA" id="ARBA00007532"/>
    </source>
</evidence>
<dbReference type="InterPro" id="IPR004099">
    <property type="entry name" value="Pyr_nucl-diS_OxRdtase_dimer"/>
</dbReference>
<dbReference type="PRINTS" id="PR00411">
    <property type="entry name" value="PNDRDTASEI"/>
</dbReference>
<keyword evidence="4" id="KW-0560">Oxidoreductase</keyword>
<dbReference type="EMBL" id="CP032382">
    <property type="protein sequence ID" value="AYB33434.1"/>
    <property type="molecule type" value="Genomic_DNA"/>
</dbReference>
<sequence length="462" mass="50201">MMKYDAVIIGSGQAGSPLAARLAKAGWKTALIEKRWVGGTCVNDGCTPSKTLIASGRRAYLARHSAALGIQMPSPVVDMATVIQRKDRIVTAKRARLEEWLRKTNGLDLITGAASFTGEKKLTVHHPDGTFTEVEGNFIFINTGASPQIPALDGVNDTPYYTSTTIMDLKTVPDHLVILGAGYIAMEFGQLFRRLGSQVTILDRSAALLNKEDDDIAGELKNILEMEGIKIRLGATVTKAKRLSDGQVELTLSADGPSQTITGSHWLIASGRIPNLSELKPERAGIVLTKKGFIKTDDRLETSVKGIYALGDVREGPAFTHISYNDYLVVSRNLLDKAGLSVQDRLVPYCMFTDPELGRIGLTEKAARENGRRIKVAKLSMSQVARGIETGETRGMMKAIVDEDTHEILGASILAPNGGEIMSVLEVAMMGKLPYEKIRDGIFAHPTFSESLNNLFMTLDNV</sequence>
<evidence type="ECO:0000256" key="3">
    <source>
        <dbReference type="ARBA" id="ARBA00022827"/>
    </source>
</evidence>
<evidence type="ECO:0000256" key="2">
    <source>
        <dbReference type="ARBA" id="ARBA00022630"/>
    </source>
</evidence>
<proteinExistence type="inferred from homology"/>
<dbReference type="Gene3D" id="3.50.50.60">
    <property type="entry name" value="FAD/NAD(P)-binding domain"/>
    <property type="match status" value="2"/>
</dbReference>
<dbReference type="OrthoDB" id="9800167at2"/>
<dbReference type="InterPro" id="IPR001100">
    <property type="entry name" value="Pyr_nuc-diS_OxRdtase"/>
</dbReference>
<dbReference type="InterPro" id="IPR016156">
    <property type="entry name" value="FAD/NAD-linked_Rdtase_dimer_sf"/>
</dbReference>
<evidence type="ECO:0000256" key="4">
    <source>
        <dbReference type="ARBA" id="ARBA00023002"/>
    </source>
</evidence>
<evidence type="ECO:0000256" key="6">
    <source>
        <dbReference type="PIRSR" id="PIRSR000350-3"/>
    </source>
</evidence>
<dbReference type="Pfam" id="PF02852">
    <property type="entry name" value="Pyr_redox_dim"/>
    <property type="match status" value="1"/>
</dbReference>
<dbReference type="KEGG" id="chk:D4L85_23850"/>
<protein>
    <submittedName>
        <fullName evidence="10">Mercuric reductase</fullName>
    </submittedName>
</protein>
<evidence type="ECO:0000256" key="5">
    <source>
        <dbReference type="PIRSR" id="PIRSR000350-2"/>
    </source>
</evidence>
<feature type="binding site" evidence="6">
    <location>
        <begin position="180"/>
        <end position="187"/>
    </location>
    <ligand>
        <name>NAD(+)</name>
        <dbReference type="ChEBI" id="CHEBI:57540"/>
    </ligand>
</feature>
<feature type="binding site" evidence="6">
    <location>
        <position position="271"/>
    </location>
    <ligand>
        <name>NAD(+)</name>
        <dbReference type="ChEBI" id="CHEBI:57540"/>
    </ligand>
</feature>
<name>A0A385SR40_9BACT</name>
<evidence type="ECO:0000313" key="11">
    <source>
        <dbReference type="Proteomes" id="UP000266183"/>
    </source>
</evidence>
<feature type="active site" description="Proton acceptor" evidence="5">
    <location>
        <position position="445"/>
    </location>
</feature>
<feature type="domain" description="FAD/NAD(P)-binding" evidence="9">
    <location>
        <begin position="4"/>
        <end position="323"/>
    </location>
</feature>
<dbReference type="FunFam" id="3.30.390.30:FF:000001">
    <property type="entry name" value="Dihydrolipoyl dehydrogenase"/>
    <property type="match status" value="1"/>
</dbReference>
<dbReference type="InterPro" id="IPR023753">
    <property type="entry name" value="FAD/NAD-binding_dom"/>
</dbReference>
<dbReference type="PANTHER" id="PTHR43014:SF2">
    <property type="entry name" value="MERCURIC REDUCTASE"/>
    <property type="match status" value="1"/>
</dbReference>
<dbReference type="GO" id="GO:0003955">
    <property type="term" value="F:NAD(P)H dehydrogenase (quinone) activity"/>
    <property type="evidence" value="ECO:0007669"/>
    <property type="project" value="TreeGrafter"/>
</dbReference>
<dbReference type="PANTHER" id="PTHR43014">
    <property type="entry name" value="MERCURIC REDUCTASE"/>
    <property type="match status" value="1"/>
</dbReference>
<dbReference type="RefSeq" id="WP_119756670.1">
    <property type="nucleotide sequence ID" value="NZ_CP032382.1"/>
</dbReference>
<dbReference type="Proteomes" id="UP000266183">
    <property type="component" value="Chromosome"/>
</dbReference>
<dbReference type="AlphaFoldDB" id="A0A385SR40"/>
<accession>A0A385SR40</accession>
<dbReference type="SUPFAM" id="SSF55424">
    <property type="entry name" value="FAD/NAD-linked reductases, dimerisation (C-terminal) domain"/>
    <property type="match status" value="1"/>
</dbReference>
<reference evidence="11" key="1">
    <citation type="submission" date="2018-09" db="EMBL/GenBank/DDBJ databases">
        <title>Chryseolinea sp. KIS68-18 isolated from soil.</title>
        <authorList>
            <person name="Weon H.-Y."/>
            <person name="Kwon S.-W."/>
            <person name="Lee S.A."/>
        </authorList>
    </citation>
    <scope>NUCLEOTIDE SEQUENCE [LARGE SCALE GENOMIC DNA]</scope>
    <source>
        <strain evidence="11">KIS68-18</strain>
    </source>
</reference>
<feature type="binding site" evidence="6">
    <location>
        <position position="312"/>
    </location>
    <ligand>
        <name>FAD</name>
        <dbReference type="ChEBI" id="CHEBI:57692"/>
    </ligand>
</feature>
<keyword evidence="11" id="KW-1185">Reference proteome</keyword>
<feature type="domain" description="Pyridine nucleotide-disulphide oxidoreductase dimerisation" evidence="8">
    <location>
        <begin position="347"/>
        <end position="454"/>
    </location>
</feature>
<comment type="cofactor">
    <cofactor evidence="6">
        <name>FAD</name>
        <dbReference type="ChEBI" id="CHEBI:57692"/>
    </cofactor>
    <text evidence="6">Binds 1 FAD per subunit.</text>
</comment>
<dbReference type="Gene3D" id="3.30.390.30">
    <property type="match status" value="1"/>
</dbReference>
<dbReference type="PIRSF" id="PIRSF000350">
    <property type="entry name" value="Mercury_reductase_MerA"/>
    <property type="match status" value="1"/>
</dbReference>
<comment type="similarity">
    <text evidence="1">Belongs to the class-I pyridine nucleotide-disulfide oxidoreductase family.</text>
</comment>
<dbReference type="GO" id="GO:0050660">
    <property type="term" value="F:flavin adenine dinucleotide binding"/>
    <property type="evidence" value="ECO:0007669"/>
    <property type="project" value="TreeGrafter"/>
</dbReference>
<keyword evidence="2" id="KW-0285">Flavoprotein</keyword>
<evidence type="ECO:0000313" key="10">
    <source>
        <dbReference type="EMBL" id="AYB33434.1"/>
    </source>
</evidence>
<keyword evidence="6" id="KW-0520">NAD</keyword>
<keyword evidence="6" id="KW-0547">Nucleotide-binding</keyword>
<dbReference type="InterPro" id="IPR036188">
    <property type="entry name" value="FAD/NAD-bd_sf"/>
</dbReference>
<gene>
    <name evidence="10" type="ORF">D4L85_23850</name>
</gene>
<organism evidence="10 11">
    <name type="scientific">Chryseolinea soli</name>
    <dbReference type="NCBI Taxonomy" id="2321403"/>
    <lineage>
        <taxon>Bacteria</taxon>
        <taxon>Pseudomonadati</taxon>
        <taxon>Bacteroidota</taxon>
        <taxon>Cytophagia</taxon>
        <taxon>Cytophagales</taxon>
        <taxon>Fulvivirgaceae</taxon>
        <taxon>Chryseolinea</taxon>
    </lineage>
</organism>
<keyword evidence="3 6" id="KW-0274">FAD</keyword>
<feature type="disulfide bond" description="Redox-active" evidence="7">
    <location>
        <begin position="41"/>
        <end position="46"/>
    </location>
</feature>
<dbReference type="SUPFAM" id="SSF51905">
    <property type="entry name" value="FAD/NAD(P)-binding domain"/>
    <property type="match status" value="1"/>
</dbReference>